<evidence type="ECO:0000256" key="2">
    <source>
        <dbReference type="ARBA" id="ARBA00022679"/>
    </source>
</evidence>
<dbReference type="STRING" id="1745343.A0A2J6PPG2"/>
<keyword evidence="8 10" id="KW-0012">Acyltransferase</keyword>
<evidence type="ECO:0000313" key="13">
    <source>
        <dbReference type="Proteomes" id="UP000235672"/>
    </source>
</evidence>
<evidence type="ECO:0000256" key="1">
    <source>
        <dbReference type="ARBA" id="ARBA00004141"/>
    </source>
</evidence>
<evidence type="ECO:0000256" key="3">
    <source>
        <dbReference type="ARBA" id="ARBA00022692"/>
    </source>
</evidence>
<feature type="transmembrane region" description="Helical" evidence="10">
    <location>
        <begin position="261"/>
        <end position="287"/>
    </location>
</feature>
<evidence type="ECO:0000256" key="9">
    <source>
        <dbReference type="ARBA" id="ARBA00048048"/>
    </source>
</evidence>
<dbReference type="OrthoDB" id="9909019at2759"/>
<keyword evidence="3 10" id="KW-0812">Transmembrane</keyword>
<accession>A0A2J6PPG2</accession>
<evidence type="ECO:0000256" key="10">
    <source>
        <dbReference type="RuleBase" id="RU079119"/>
    </source>
</evidence>
<evidence type="ECO:0000259" key="11">
    <source>
        <dbReference type="Pfam" id="PF01529"/>
    </source>
</evidence>
<evidence type="ECO:0000256" key="8">
    <source>
        <dbReference type="ARBA" id="ARBA00023315"/>
    </source>
</evidence>
<dbReference type="GO" id="GO:0005794">
    <property type="term" value="C:Golgi apparatus"/>
    <property type="evidence" value="ECO:0007669"/>
    <property type="project" value="TreeGrafter"/>
</dbReference>
<protein>
    <recommendedName>
        <fullName evidence="10">Palmitoyltransferase</fullName>
        <ecNumber evidence="10">2.3.1.225</ecNumber>
    </recommendedName>
</protein>
<comment type="domain">
    <text evidence="10">The DHHC domain is required for palmitoyltransferase activity.</text>
</comment>
<keyword evidence="4 10" id="KW-1133">Transmembrane helix</keyword>
<keyword evidence="6" id="KW-0564">Palmitate</keyword>
<evidence type="ECO:0000256" key="5">
    <source>
        <dbReference type="ARBA" id="ARBA00023136"/>
    </source>
</evidence>
<dbReference type="PANTHER" id="PTHR22883">
    <property type="entry name" value="ZINC FINGER DHHC DOMAIN CONTAINING PROTEIN"/>
    <property type="match status" value="1"/>
</dbReference>
<dbReference type="InterPro" id="IPR039859">
    <property type="entry name" value="PFA4/ZDH16/20/ERF2-like"/>
</dbReference>
<organism evidence="12 13">
    <name type="scientific">Hyaloscypha hepaticicola</name>
    <dbReference type="NCBI Taxonomy" id="2082293"/>
    <lineage>
        <taxon>Eukaryota</taxon>
        <taxon>Fungi</taxon>
        <taxon>Dikarya</taxon>
        <taxon>Ascomycota</taxon>
        <taxon>Pezizomycotina</taxon>
        <taxon>Leotiomycetes</taxon>
        <taxon>Helotiales</taxon>
        <taxon>Hyaloscyphaceae</taxon>
        <taxon>Hyaloscypha</taxon>
    </lineage>
</organism>
<proteinExistence type="inferred from homology"/>
<comment type="catalytic activity">
    <reaction evidence="9 10">
        <text>L-cysteinyl-[protein] + hexadecanoyl-CoA = S-hexadecanoyl-L-cysteinyl-[protein] + CoA</text>
        <dbReference type="Rhea" id="RHEA:36683"/>
        <dbReference type="Rhea" id="RHEA-COMP:10131"/>
        <dbReference type="Rhea" id="RHEA-COMP:11032"/>
        <dbReference type="ChEBI" id="CHEBI:29950"/>
        <dbReference type="ChEBI" id="CHEBI:57287"/>
        <dbReference type="ChEBI" id="CHEBI:57379"/>
        <dbReference type="ChEBI" id="CHEBI:74151"/>
        <dbReference type="EC" id="2.3.1.225"/>
    </reaction>
</comment>
<comment type="subcellular location">
    <subcellularLocation>
        <location evidence="1">Membrane</location>
        <topology evidence="1">Multi-pass membrane protein</topology>
    </subcellularLocation>
</comment>
<keyword evidence="13" id="KW-1185">Reference proteome</keyword>
<evidence type="ECO:0000313" key="12">
    <source>
        <dbReference type="EMBL" id="PMD15889.1"/>
    </source>
</evidence>
<dbReference type="Proteomes" id="UP000235672">
    <property type="component" value="Unassembled WGS sequence"/>
</dbReference>
<dbReference type="EC" id="2.3.1.225" evidence="10"/>
<feature type="transmembrane region" description="Helical" evidence="10">
    <location>
        <begin position="110"/>
        <end position="127"/>
    </location>
</feature>
<feature type="transmembrane region" description="Helical" evidence="10">
    <location>
        <begin position="80"/>
        <end position="98"/>
    </location>
</feature>
<sequence>MMGTLQNVAIVVLVISFFTFVAFFGRLPALRNTPIGTIHRIIWLHIPRGLRVVDQRLTQGRLSASISKLAHTLWHDRHPVVMIFFILLLSVSEILFLPPAWAMLSTTRKVNAVFILTLPYLFLYAAAASDPGYITPENHSHQMALYPYDFTIFHPGQTCRTCHLLKPARSKHCSICKRCVAKMDHHCIFINGCVGYGNHHYFLLLLLTTAFLTTYATYIGFAILSDQVRIQVPSWTAWGSGFTWSQYANIWAWTLQEHTRIGAVTLLCLLTSPLVWGLLGYHVYLIWAGTTTNESMKWSDWQAEMTEGFAFKRELPSDRQKDQSIELAWTRWPVESEQIVVRTEDGLPPRGQGLIGVGEWQRVWKLADVENLYDLGFWDNFWDVFWPRYGFHHRAANGNQETRSCPTSPAGAGVG</sequence>
<keyword evidence="5 10" id="KW-0472">Membrane</keyword>
<gene>
    <name evidence="12" type="ORF">NA56DRAFT_634207</name>
</gene>
<feature type="transmembrane region" description="Helical" evidence="10">
    <location>
        <begin position="201"/>
        <end position="223"/>
    </location>
</feature>
<evidence type="ECO:0000256" key="6">
    <source>
        <dbReference type="ARBA" id="ARBA00023139"/>
    </source>
</evidence>
<dbReference type="GO" id="GO:0016020">
    <property type="term" value="C:membrane"/>
    <property type="evidence" value="ECO:0007669"/>
    <property type="project" value="UniProtKB-SubCell"/>
</dbReference>
<dbReference type="GO" id="GO:0019706">
    <property type="term" value="F:protein-cysteine S-palmitoyltransferase activity"/>
    <property type="evidence" value="ECO:0007669"/>
    <property type="project" value="UniProtKB-EC"/>
</dbReference>
<dbReference type="GO" id="GO:0006612">
    <property type="term" value="P:protein targeting to membrane"/>
    <property type="evidence" value="ECO:0007669"/>
    <property type="project" value="TreeGrafter"/>
</dbReference>
<reference evidence="12 13" key="1">
    <citation type="submission" date="2016-05" db="EMBL/GenBank/DDBJ databases">
        <title>A degradative enzymes factory behind the ericoid mycorrhizal symbiosis.</title>
        <authorList>
            <consortium name="DOE Joint Genome Institute"/>
            <person name="Martino E."/>
            <person name="Morin E."/>
            <person name="Grelet G."/>
            <person name="Kuo A."/>
            <person name="Kohler A."/>
            <person name="Daghino S."/>
            <person name="Barry K."/>
            <person name="Choi C."/>
            <person name="Cichocki N."/>
            <person name="Clum A."/>
            <person name="Copeland A."/>
            <person name="Hainaut M."/>
            <person name="Haridas S."/>
            <person name="Labutti K."/>
            <person name="Lindquist E."/>
            <person name="Lipzen A."/>
            <person name="Khouja H.-R."/>
            <person name="Murat C."/>
            <person name="Ohm R."/>
            <person name="Olson A."/>
            <person name="Spatafora J."/>
            <person name="Veneault-Fourrey C."/>
            <person name="Henrissat B."/>
            <person name="Grigoriev I."/>
            <person name="Martin F."/>
            <person name="Perotto S."/>
        </authorList>
    </citation>
    <scope>NUCLEOTIDE SEQUENCE [LARGE SCALE GENOMIC DNA]</scope>
    <source>
        <strain evidence="12 13">UAMH 7357</strain>
    </source>
</reference>
<dbReference type="PROSITE" id="PS50216">
    <property type="entry name" value="DHHC"/>
    <property type="match status" value="1"/>
</dbReference>
<dbReference type="PANTHER" id="PTHR22883:SF288">
    <property type="entry name" value="PALMITOYLTRANSFERASE SWF1"/>
    <property type="match status" value="1"/>
</dbReference>
<evidence type="ECO:0000256" key="4">
    <source>
        <dbReference type="ARBA" id="ARBA00022989"/>
    </source>
</evidence>
<evidence type="ECO:0000256" key="7">
    <source>
        <dbReference type="ARBA" id="ARBA00023288"/>
    </source>
</evidence>
<dbReference type="EMBL" id="KZ613510">
    <property type="protein sequence ID" value="PMD15889.1"/>
    <property type="molecule type" value="Genomic_DNA"/>
</dbReference>
<keyword evidence="2 10" id="KW-0808">Transferase</keyword>
<dbReference type="GO" id="GO:0005783">
    <property type="term" value="C:endoplasmic reticulum"/>
    <property type="evidence" value="ECO:0007669"/>
    <property type="project" value="TreeGrafter"/>
</dbReference>
<dbReference type="Pfam" id="PF01529">
    <property type="entry name" value="DHHC"/>
    <property type="match status" value="1"/>
</dbReference>
<dbReference type="InterPro" id="IPR001594">
    <property type="entry name" value="Palmitoyltrfase_DHHC"/>
</dbReference>
<feature type="transmembrane region" description="Helical" evidence="10">
    <location>
        <begin position="7"/>
        <end position="25"/>
    </location>
</feature>
<name>A0A2J6PPG2_9HELO</name>
<comment type="similarity">
    <text evidence="10">Belongs to the DHHC palmitoyltransferase family.</text>
</comment>
<keyword evidence="7" id="KW-0449">Lipoprotein</keyword>
<feature type="domain" description="Palmitoyltransferase DHHC" evidence="11">
    <location>
        <begin position="154"/>
        <end position="298"/>
    </location>
</feature>
<dbReference type="AlphaFoldDB" id="A0A2J6PPG2"/>